<feature type="site" description="Important for serine binding" evidence="8">
    <location>
        <position position="441"/>
    </location>
</feature>
<dbReference type="OrthoDB" id="10264585at2759"/>
<dbReference type="EMBL" id="KN880727">
    <property type="protein sequence ID" value="KIY63033.1"/>
    <property type="molecule type" value="Genomic_DNA"/>
</dbReference>
<dbReference type="GO" id="GO:0005524">
    <property type="term" value="F:ATP binding"/>
    <property type="evidence" value="ECO:0007669"/>
    <property type="project" value="UniProtKB-KW"/>
</dbReference>
<organism evidence="11 12">
    <name type="scientific">Cylindrobasidium torrendii FP15055 ss-10</name>
    <dbReference type="NCBI Taxonomy" id="1314674"/>
    <lineage>
        <taxon>Eukaryota</taxon>
        <taxon>Fungi</taxon>
        <taxon>Dikarya</taxon>
        <taxon>Basidiomycota</taxon>
        <taxon>Agaricomycotina</taxon>
        <taxon>Agaricomycetes</taxon>
        <taxon>Agaricomycetidae</taxon>
        <taxon>Agaricales</taxon>
        <taxon>Marasmiineae</taxon>
        <taxon>Physalacriaceae</taxon>
        <taxon>Cylindrobasidium</taxon>
    </lineage>
</organism>
<feature type="binding site" evidence="8">
    <location>
        <position position="319"/>
    </location>
    <ligand>
        <name>L-serine</name>
        <dbReference type="ChEBI" id="CHEBI:33384"/>
    </ligand>
</feature>
<dbReference type="GO" id="GO:0006434">
    <property type="term" value="P:seryl-tRNA aminoacylation"/>
    <property type="evidence" value="ECO:0007669"/>
    <property type="project" value="InterPro"/>
</dbReference>
<evidence type="ECO:0000256" key="7">
    <source>
        <dbReference type="ARBA" id="ARBA00034892"/>
    </source>
</evidence>
<sequence>MASLARLPCRTSMKRNLTVSSRRFLQNEAQSSRLASHLGGPRVNYESLVENTVYKISNAINRKSRITTDTIHSIVRDYKRVKDMTKALNAKRSLRAQNSTTMKRLAAEKNKEAMAPLVEEAKQLKVDITAMESELFPLEESLLARALLIPNDTHPDAPLGPESAARVVSTHGPEPLPASPLRDHLTIAQTLKFIDFESGANVVGASWGYLKQEVALLELALVNFSFAMAVKHGYTPVLTPDVVQADVARRCGFQPRDPKVKGAKPDMYHLDSSHTPGDAVHDLVLAATAEIPIAGMLGNRLFPEKRLPLKYVAFGHAFRPEAGARGADTRGLYRVHQFSKVELFSVTTAEASEALMEEMKALQISIFEALGLTFRVLDMPTEELGANAYRKYDIEAWMPGRGSWGEISSLSNCTDYQSRRLWLKYQHKEHQNLYAHTLNGTAAAIPRLIVALIENGAQFDENDCVTHINLPDVLKPYWLEANPGERDLIRWV</sequence>
<feature type="binding site" evidence="9">
    <location>
        <begin position="406"/>
        <end position="409"/>
    </location>
    <ligand>
        <name>ATP</name>
        <dbReference type="ChEBI" id="CHEBI:30616"/>
    </ligand>
</feature>
<evidence type="ECO:0000256" key="3">
    <source>
        <dbReference type="ARBA" id="ARBA00022741"/>
    </source>
</evidence>
<protein>
    <recommendedName>
        <fullName evidence="1">serine--tRNA ligase</fullName>
        <ecNumber evidence="1">6.1.1.11</ecNumber>
    </recommendedName>
    <alternativeName>
        <fullName evidence="6">Seryl-tRNA synthetase</fullName>
    </alternativeName>
    <alternativeName>
        <fullName evidence="7">Seryl-tRNA(Ser) synthetase</fullName>
    </alternativeName>
</protein>
<evidence type="ECO:0000256" key="9">
    <source>
        <dbReference type="PIRSR" id="PIRSR001529-2"/>
    </source>
</evidence>
<dbReference type="PROSITE" id="PS50862">
    <property type="entry name" value="AA_TRNA_LIGASE_II"/>
    <property type="match status" value="1"/>
</dbReference>
<feature type="binding site" evidence="8">
    <location>
        <position position="288"/>
    </location>
    <ligand>
        <name>L-serine</name>
        <dbReference type="ChEBI" id="CHEBI:33384"/>
    </ligand>
</feature>
<evidence type="ECO:0000313" key="12">
    <source>
        <dbReference type="Proteomes" id="UP000054007"/>
    </source>
</evidence>
<feature type="binding site" evidence="8">
    <location>
        <position position="439"/>
    </location>
    <ligand>
        <name>L-serine</name>
        <dbReference type="ChEBI" id="CHEBI:33384"/>
    </ligand>
</feature>
<dbReference type="Gene3D" id="3.30.930.10">
    <property type="entry name" value="Bira Bifunctional Protein, Domain 2"/>
    <property type="match status" value="1"/>
</dbReference>
<evidence type="ECO:0000256" key="6">
    <source>
        <dbReference type="ARBA" id="ARBA00031113"/>
    </source>
</evidence>
<evidence type="ECO:0000256" key="1">
    <source>
        <dbReference type="ARBA" id="ARBA00012840"/>
    </source>
</evidence>
<keyword evidence="12" id="KW-1185">Reference proteome</keyword>
<evidence type="ECO:0000256" key="8">
    <source>
        <dbReference type="PIRSR" id="PIRSR001529-1"/>
    </source>
</evidence>
<evidence type="ECO:0000259" key="10">
    <source>
        <dbReference type="PROSITE" id="PS50862"/>
    </source>
</evidence>
<dbReference type="InterPro" id="IPR010978">
    <property type="entry name" value="tRNA-bd_arm"/>
</dbReference>
<dbReference type="PIRSF" id="PIRSF001529">
    <property type="entry name" value="Ser-tRNA-synth_IIa"/>
    <property type="match status" value="1"/>
</dbReference>
<evidence type="ECO:0000256" key="4">
    <source>
        <dbReference type="ARBA" id="ARBA00022840"/>
    </source>
</evidence>
<name>A0A0D7AXD5_9AGAR</name>
<feature type="binding site" evidence="8">
    <location>
        <position position="342"/>
    </location>
    <ligand>
        <name>L-serine</name>
        <dbReference type="ChEBI" id="CHEBI:33384"/>
    </ligand>
</feature>
<keyword evidence="2" id="KW-0436">Ligase</keyword>
<gene>
    <name evidence="11" type="ORF">CYLTODRAFT_494232</name>
</gene>
<proteinExistence type="predicted"/>
<keyword evidence="5 11" id="KW-0030">Aminoacyl-tRNA synthetase</keyword>
<dbReference type="InterPro" id="IPR002317">
    <property type="entry name" value="Ser-tRNA-ligase_type_1"/>
</dbReference>
<dbReference type="PRINTS" id="PR00981">
    <property type="entry name" value="TRNASYNTHSER"/>
</dbReference>
<dbReference type="SUPFAM" id="SSF46589">
    <property type="entry name" value="tRNA-binding arm"/>
    <property type="match status" value="1"/>
</dbReference>
<dbReference type="InterPro" id="IPR045864">
    <property type="entry name" value="aa-tRNA-synth_II/BPL/LPL"/>
</dbReference>
<dbReference type="Proteomes" id="UP000054007">
    <property type="component" value="Unassembled WGS sequence"/>
</dbReference>
<dbReference type="InterPro" id="IPR002314">
    <property type="entry name" value="aa-tRNA-synt_IIb"/>
</dbReference>
<feature type="domain" description="Aminoacyl-transfer RNA synthetases class-II family profile" evidence="10">
    <location>
        <begin position="231"/>
        <end position="476"/>
    </location>
</feature>
<dbReference type="SUPFAM" id="SSF55681">
    <property type="entry name" value="Class II aaRS and biotin synthetases"/>
    <property type="match status" value="1"/>
</dbReference>
<dbReference type="PANTHER" id="PTHR11778">
    <property type="entry name" value="SERYL-TRNA SYNTHETASE"/>
    <property type="match status" value="1"/>
</dbReference>
<evidence type="ECO:0000256" key="2">
    <source>
        <dbReference type="ARBA" id="ARBA00022598"/>
    </source>
</evidence>
<dbReference type="STRING" id="1314674.A0A0D7AXD5"/>
<dbReference type="InterPro" id="IPR006195">
    <property type="entry name" value="aa-tRNA-synth_II"/>
</dbReference>
<feature type="binding site" evidence="9">
    <location>
        <begin position="335"/>
        <end position="338"/>
    </location>
    <ligand>
        <name>ATP</name>
        <dbReference type="ChEBI" id="CHEBI:30616"/>
    </ligand>
</feature>
<dbReference type="AlphaFoldDB" id="A0A0D7AXD5"/>
<keyword evidence="3" id="KW-0547">Nucleotide-binding</keyword>
<dbReference type="EC" id="6.1.1.11" evidence="1"/>
<feature type="binding site" evidence="9">
    <location>
        <begin position="319"/>
        <end position="321"/>
    </location>
    <ligand>
        <name>ATP</name>
        <dbReference type="ChEBI" id="CHEBI:30616"/>
    </ligand>
</feature>
<evidence type="ECO:0000256" key="5">
    <source>
        <dbReference type="ARBA" id="ARBA00023146"/>
    </source>
</evidence>
<accession>A0A0D7AXD5</accession>
<evidence type="ECO:0000313" key="11">
    <source>
        <dbReference type="EMBL" id="KIY63033.1"/>
    </source>
</evidence>
<reference evidence="11 12" key="1">
    <citation type="journal article" date="2015" name="Fungal Genet. Biol.">
        <title>Evolution of novel wood decay mechanisms in Agaricales revealed by the genome sequences of Fistulina hepatica and Cylindrobasidium torrendii.</title>
        <authorList>
            <person name="Floudas D."/>
            <person name="Held B.W."/>
            <person name="Riley R."/>
            <person name="Nagy L.G."/>
            <person name="Koehler G."/>
            <person name="Ransdell A.S."/>
            <person name="Younus H."/>
            <person name="Chow J."/>
            <person name="Chiniquy J."/>
            <person name="Lipzen A."/>
            <person name="Tritt A."/>
            <person name="Sun H."/>
            <person name="Haridas S."/>
            <person name="LaButti K."/>
            <person name="Ohm R.A."/>
            <person name="Kues U."/>
            <person name="Blanchette R.A."/>
            <person name="Grigoriev I.V."/>
            <person name="Minto R.E."/>
            <person name="Hibbett D.S."/>
        </authorList>
    </citation>
    <scope>NUCLEOTIDE SEQUENCE [LARGE SCALE GENOMIC DNA]</scope>
    <source>
        <strain evidence="11 12">FP15055 ss-10</strain>
    </source>
</reference>
<dbReference type="GO" id="GO:0004828">
    <property type="term" value="F:serine-tRNA ligase activity"/>
    <property type="evidence" value="ECO:0007669"/>
    <property type="project" value="UniProtKB-EC"/>
</dbReference>
<dbReference type="NCBIfam" id="TIGR00414">
    <property type="entry name" value="serS"/>
    <property type="match status" value="1"/>
</dbReference>
<keyword evidence="4 9" id="KW-0067">ATP-binding</keyword>
<dbReference type="Pfam" id="PF00587">
    <property type="entry name" value="tRNA-synt_2b"/>
    <property type="match status" value="1"/>
</dbReference>